<keyword evidence="3" id="KW-0815">Transposition</keyword>
<evidence type="ECO:0000256" key="4">
    <source>
        <dbReference type="ARBA" id="ARBA00023125"/>
    </source>
</evidence>
<keyword evidence="4" id="KW-0238">DNA-binding</keyword>
<dbReference type="Pfam" id="PF00872">
    <property type="entry name" value="Transposase_mut"/>
    <property type="match status" value="1"/>
</dbReference>
<accession>A0A373A377</accession>
<keyword evidence="6" id="KW-0175">Coiled coil</keyword>
<dbReference type="NCBIfam" id="NF033543">
    <property type="entry name" value="transpos_IS256"/>
    <property type="match status" value="1"/>
</dbReference>
<evidence type="ECO:0000313" key="9">
    <source>
        <dbReference type="Proteomes" id="UP000263377"/>
    </source>
</evidence>
<evidence type="ECO:0000256" key="5">
    <source>
        <dbReference type="ARBA" id="ARBA00023172"/>
    </source>
</evidence>
<dbReference type="EMBL" id="QVIG01000001">
    <property type="protein sequence ID" value="RGD62214.1"/>
    <property type="molecule type" value="Genomic_DNA"/>
</dbReference>
<feature type="coiled-coil region" evidence="6">
    <location>
        <begin position="394"/>
        <end position="421"/>
    </location>
</feature>
<feature type="region of interest" description="Disordered" evidence="7">
    <location>
        <begin position="453"/>
        <end position="479"/>
    </location>
</feature>
<name>A0A373A377_9ACTN</name>
<evidence type="ECO:0000256" key="7">
    <source>
        <dbReference type="SAM" id="MobiDB-lite"/>
    </source>
</evidence>
<comment type="caution">
    <text evidence="8">The sequence shown here is derived from an EMBL/GenBank/DDBJ whole genome shotgun (WGS) entry which is preliminary data.</text>
</comment>
<feature type="compositionally biased region" description="Gly residues" evidence="7">
    <location>
        <begin position="105"/>
        <end position="124"/>
    </location>
</feature>
<dbReference type="AlphaFoldDB" id="A0A373A377"/>
<dbReference type="InterPro" id="IPR001207">
    <property type="entry name" value="Transposase_mutator"/>
</dbReference>
<evidence type="ECO:0000256" key="2">
    <source>
        <dbReference type="ARBA" id="ARBA00010961"/>
    </source>
</evidence>
<reference evidence="8 9" key="1">
    <citation type="submission" date="2018-08" db="EMBL/GenBank/DDBJ databases">
        <title>Diversity &amp; Physiological Properties of Lignin-Decomposing Actinobacteria from Soil.</title>
        <authorList>
            <person name="Roh S.G."/>
            <person name="Kim S.B."/>
        </authorList>
    </citation>
    <scope>NUCLEOTIDE SEQUENCE [LARGE SCALE GENOMIC DNA]</scope>
    <source>
        <strain evidence="8 9">MMS17-GH009</strain>
    </source>
</reference>
<evidence type="ECO:0000256" key="1">
    <source>
        <dbReference type="ARBA" id="ARBA00002190"/>
    </source>
</evidence>
<dbReference type="Proteomes" id="UP000263377">
    <property type="component" value="Unassembled WGS sequence"/>
</dbReference>
<gene>
    <name evidence="8" type="ORF">DR950_34670</name>
</gene>
<comment type="function">
    <text evidence="1">Required for the transposition of the insertion element.</text>
</comment>
<dbReference type="PANTHER" id="PTHR33217">
    <property type="entry name" value="TRANSPOSASE FOR INSERTION SEQUENCE ELEMENT IS1081"/>
    <property type="match status" value="1"/>
</dbReference>
<dbReference type="PANTHER" id="PTHR33217:SF8">
    <property type="entry name" value="MUTATOR FAMILY TRANSPOSASE"/>
    <property type="match status" value="1"/>
</dbReference>
<proteinExistence type="inferred from homology"/>
<keyword evidence="5" id="KW-0233">DNA recombination</keyword>
<evidence type="ECO:0000256" key="3">
    <source>
        <dbReference type="ARBA" id="ARBA00022578"/>
    </source>
</evidence>
<organism evidence="8 9">
    <name type="scientific">Kitasatospora xanthocidica</name>
    <dbReference type="NCBI Taxonomy" id="83382"/>
    <lineage>
        <taxon>Bacteria</taxon>
        <taxon>Bacillati</taxon>
        <taxon>Actinomycetota</taxon>
        <taxon>Actinomycetes</taxon>
        <taxon>Kitasatosporales</taxon>
        <taxon>Streptomycetaceae</taxon>
        <taxon>Kitasatospora</taxon>
    </lineage>
</organism>
<feature type="region of interest" description="Disordered" evidence="7">
    <location>
        <begin position="102"/>
        <end position="127"/>
    </location>
</feature>
<comment type="similarity">
    <text evidence="2">Belongs to the transposase mutator family.</text>
</comment>
<feature type="region of interest" description="Disordered" evidence="7">
    <location>
        <begin position="1"/>
        <end position="45"/>
    </location>
</feature>
<dbReference type="GO" id="GO:0004803">
    <property type="term" value="F:transposase activity"/>
    <property type="evidence" value="ECO:0007669"/>
    <property type="project" value="InterPro"/>
</dbReference>
<dbReference type="GO" id="GO:0003677">
    <property type="term" value="F:DNA binding"/>
    <property type="evidence" value="ECO:0007669"/>
    <property type="project" value="UniProtKB-KW"/>
</dbReference>
<sequence>MTGGLPAHRTWRSDGTSGAGGRCTERPTDGRHPQLRADSDPAAPPAALAGLVDQRLVRQLAEAAAAQVGSGAVRLLGDGGILQAFAKQLIEGALELELQEHLRGSGSGNGSGTGNGSGPGGNGRNGARARRLLTEIGPVEVRVPRDREGSFTPKAVLPRARRLPGLDRLVISLTARGLSSGELVAHLAEVYGVELSRETVSAITDQVLDELAERRGRRLDPVYPVVFVDSVRSGRSGGPLVHLALGVSTEGRREVLGLWPAADGEQWPQVLAGLAERGVREVWVLVGGTGAVLAEAAAEQWPRTVVHGSVAHLLHAALRHAPGEDWGALSRALRETCTAPTEAAALERLAQAEREWGPSHREVFRVWRSAWPLLAPGFRFGPEARRLLTGGGALERLHARLRRIEQSAGRVQDERAALKRAYLATLALESPTGTGRPWVEDWPAVREELRRGSLRRAGVPASAPRCPPRCPTRPRSSHH</sequence>
<evidence type="ECO:0000313" key="8">
    <source>
        <dbReference type="EMBL" id="RGD62214.1"/>
    </source>
</evidence>
<feature type="compositionally biased region" description="Basic and acidic residues" evidence="7">
    <location>
        <begin position="23"/>
        <end position="39"/>
    </location>
</feature>
<keyword evidence="9" id="KW-1185">Reference proteome</keyword>
<dbReference type="GO" id="GO:0006313">
    <property type="term" value="P:DNA transposition"/>
    <property type="evidence" value="ECO:0007669"/>
    <property type="project" value="InterPro"/>
</dbReference>
<protein>
    <submittedName>
        <fullName evidence="8">IS256 family transposase</fullName>
    </submittedName>
</protein>
<evidence type="ECO:0000256" key="6">
    <source>
        <dbReference type="SAM" id="Coils"/>
    </source>
</evidence>